<evidence type="ECO:0000313" key="3">
    <source>
        <dbReference type="Proteomes" id="UP001580928"/>
    </source>
</evidence>
<sequence>MELQTVNDEDVETLLIDLHKEHGYDFSDYSRASMKRRLNRLVSIDKFPSFAEMRYRLVHDPFYLRRFIEEITVNVTEMFRDADFFKYLRSDIIPTLGTYPFIRVWIAGCASGEEAYSIAILLEEANLLDKSLIYATDLNPRVLEKAKSGIFPVKLIKQYSENYLRGGGYQDFSSYYTANYDVMIFKERLRKKIVFSTHNLVSDSSFNSFQLISCRNVLIYFNTHLQSRVFDLMDKSLENLGYLALGTKETLRFANISDRYRQVDPKQKIWRKHDH</sequence>
<dbReference type="SUPFAM" id="SSF47757">
    <property type="entry name" value="Chemotaxis receptor methyltransferase CheR, N-terminal domain"/>
    <property type="match status" value="1"/>
</dbReference>
<name>A0ABV5CE57_9SPHI</name>
<comment type="caution">
    <text evidence="2">The sequence shown here is derived from an EMBL/GenBank/DDBJ whole genome shotgun (WGS) entry which is preliminary data.</text>
</comment>
<dbReference type="PANTHER" id="PTHR24422">
    <property type="entry name" value="CHEMOTAXIS PROTEIN METHYLTRANSFERASE"/>
    <property type="match status" value="1"/>
</dbReference>
<keyword evidence="3" id="KW-1185">Reference proteome</keyword>
<dbReference type="EMBL" id="JBBVGT010000002">
    <property type="protein sequence ID" value="MFB5945822.1"/>
    <property type="molecule type" value="Genomic_DNA"/>
</dbReference>
<dbReference type="InterPro" id="IPR022642">
    <property type="entry name" value="CheR_C"/>
</dbReference>
<dbReference type="SUPFAM" id="SSF53335">
    <property type="entry name" value="S-adenosyl-L-methionine-dependent methyltransferases"/>
    <property type="match status" value="1"/>
</dbReference>
<evidence type="ECO:0000313" key="2">
    <source>
        <dbReference type="EMBL" id="MFB5945822.1"/>
    </source>
</evidence>
<dbReference type="SMART" id="SM00138">
    <property type="entry name" value="MeTrc"/>
    <property type="match status" value="1"/>
</dbReference>
<dbReference type="InterPro" id="IPR050903">
    <property type="entry name" value="Bact_Chemotaxis_MeTrfase"/>
</dbReference>
<reference evidence="2 3" key="1">
    <citation type="submission" date="2024-04" db="EMBL/GenBank/DDBJ databases">
        <title>Albibacterium profundi sp. nov., isolated from sediment of the Challenger Deep of Mariana Trench.</title>
        <authorList>
            <person name="Wang Y."/>
        </authorList>
    </citation>
    <scope>NUCLEOTIDE SEQUENCE [LARGE SCALE GENOMIC DNA]</scope>
    <source>
        <strain evidence="2 3">RHL897</strain>
    </source>
</reference>
<dbReference type="PANTHER" id="PTHR24422:SF8">
    <property type="entry name" value="CHEMOTAXIS PROTEIN"/>
    <property type="match status" value="1"/>
</dbReference>
<dbReference type="Gene3D" id="3.40.50.150">
    <property type="entry name" value="Vaccinia Virus protein VP39"/>
    <property type="match status" value="1"/>
</dbReference>
<protein>
    <submittedName>
        <fullName evidence="2">Protein-glutamate O-methyltransferase CheR</fullName>
    </submittedName>
</protein>
<accession>A0ABV5CE57</accession>
<organism evidence="2 3">
    <name type="scientific">Albibacterium profundi</name>
    <dbReference type="NCBI Taxonomy" id="3134906"/>
    <lineage>
        <taxon>Bacteria</taxon>
        <taxon>Pseudomonadati</taxon>
        <taxon>Bacteroidota</taxon>
        <taxon>Sphingobacteriia</taxon>
        <taxon>Sphingobacteriales</taxon>
        <taxon>Sphingobacteriaceae</taxon>
        <taxon>Albibacterium</taxon>
    </lineage>
</organism>
<dbReference type="Pfam" id="PF01739">
    <property type="entry name" value="CheR"/>
    <property type="match status" value="1"/>
</dbReference>
<dbReference type="RefSeq" id="WP_375557355.1">
    <property type="nucleotide sequence ID" value="NZ_JBBVGT010000002.1"/>
</dbReference>
<dbReference type="Proteomes" id="UP001580928">
    <property type="component" value="Unassembled WGS sequence"/>
</dbReference>
<evidence type="ECO:0000259" key="1">
    <source>
        <dbReference type="PROSITE" id="PS50123"/>
    </source>
</evidence>
<dbReference type="InterPro" id="IPR000780">
    <property type="entry name" value="CheR_MeTrfase"/>
</dbReference>
<dbReference type="PRINTS" id="PR00996">
    <property type="entry name" value="CHERMTFRASE"/>
</dbReference>
<feature type="domain" description="CheR-type methyltransferase" evidence="1">
    <location>
        <begin position="1"/>
        <end position="251"/>
    </location>
</feature>
<gene>
    <name evidence="2" type="ORF">WKR92_08240</name>
</gene>
<dbReference type="Pfam" id="PF03705">
    <property type="entry name" value="CheR_N"/>
    <property type="match status" value="1"/>
</dbReference>
<dbReference type="InterPro" id="IPR029063">
    <property type="entry name" value="SAM-dependent_MTases_sf"/>
</dbReference>
<dbReference type="PROSITE" id="PS50123">
    <property type="entry name" value="CHER"/>
    <property type="match status" value="1"/>
</dbReference>
<dbReference type="InterPro" id="IPR022641">
    <property type="entry name" value="CheR_N"/>
</dbReference>
<proteinExistence type="predicted"/>